<name>A0A7Y9H4T7_9ACTN</name>
<gene>
    <name evidence="3" type="ORF">F4692_003040</name>
</gene>
<dbReference type="GO" id="GO:0006284">
    <property type="term" value="P:base-excision repair"/>
    <property type="evidence" value="ECO:0007669"/>
    <property type="project" value="InterPro"/>
</dbReference>
<dbReference type="NCBIfam" id="TIGR03252">
    <property type="entry name" value="HhH-GPD-type base excision DNA repair protein"/>
    <property type="match status" value="1"/>
</dbReference>
<evidence type="ECO:0000313" key="3">
    <source>
        <dbReference type="EMBL" id="NYE37895.1"/>
    </source>
</evidence>
<feature type="domain" description="HhH-GPD" evidence="2">
    <location>
        <begin position="25"/>
        <end position="185"/>
    </location>
</feature>
<dbReference type="Gene3D" id="1.10.340.30">
    <property type="entry name" value="Hypothetical protein, domain 2"/>
    <property type="match status" value="1"/>
</dbReference>
<evidence type="ECO:0000259" key="2">
    <source>
        <dbReference type="Pfam" id="PF00730"/>
    </source>
</evidence>
<feature type="compositionally biased region" description="Low complexity" evidence="1">
    <location>
        <begin position="185"/>
        <end position="209"/>
    </location>
</feature>
<proteinExistence type="predicted"/>
<organism evidence="3 4">
    <name type="scientific">Nocardioides cavernae</name>
    <dbReference type="NCBI Taxonomy" id="1921566"/>
    <lineage>
        <taxon>Bacteria</taxon>
        <taxon>Bacillati</taxon>
        <taxon>Actinomycetota</taxon>
        <taxon>Actinomycetes</taxon>
        <taxon>Propionibacteriales</taxon>
        <taxon>Nocardioidaceae</taxon>
        <taxon>Nocardioides</taxon>
    </lineage>
</organism>
<keyword evidence="4" id="KW-1185">Reference proteome</keyword>
<dbReference type="Pfam" id="PF00730">
    <property type="entry name" value="HhH-GPD"/>
    <property type="match status" value="1"/>
</dbReference>
<dbReference type="SUPFAM" id="SSF48150">
    <property type="entry name" value="DNA-glycosylase"/>
    <property type="match status" value="1"/>
</dbReference>
<evidence type="ECO:0000256" key="1">
    <source>
        <dbReference type="SAM" id="MobiDB-lite"/>
    </source>
</evidence>
<dbReference type="GO" id="GO:0003824">
    <property type="term" value="F:catalytic activity"/>
    <property type="evidence" value="ECO:0007669"/>
    <property type="project" value="InterPro"/>
</dbReference>
<comment type="caution">
    <text evidence="3">The sequence shown here is derived from an EMBL/GenBank/DDBJ whole genome shotgun (WGS) entry which is preliminary data.</text>
</comment>
<accession>A0A7Y9H4T7</accession>
<dbReference type="InterPro" id="IPR017658">
    <property type="entry name" value="HhH-GPD_base_excis"/>
</dbReference>
<reference evidence="3 4" key="1">
    <citation type="submission" date="2020-07" db="EMBL/GenBank/DDBJ databases">
        <authorList>
            <person name="Partida-Martinez L."/>
            <person name="Huntemann M."/>
            <person name="Clum A."/>
            <person name="Wang J."/>
            <person name="Palaniappan K."/>
            <person name="Ritter S."/>
            <person name="Chen I.-M."/>
            <person name="Stamatis D."/>
            <person name="Reddy T."/>
            <person name="O'Malley R."/>
            <person name="Daum C."/>
            <person name="Shapiro N."/>
            <person name="Ivanova N."/>
            <person name="Kyrpides N."/>
            <person name="Woyke T."/>
        </authorList>
    </citation>
    <scope>NUCLEOTIDE SEQUENCE [LARGE SCALE GENOMIC DNA]</scope>
    <source>
        <strain evidence="3 4">AT2.17</strain>
    </source>
</reference>
<sequence length="209" mass="21984">MGFQITGDPAADKVLDDSAFALLAGMMLDQQYPMEHAFRGPAKVLDRLGTVEPEAIAAADPEEFAAMASTPPAIHRFPGSMAARLQELARIVEDTYGGDASRLWTEAADGKDLLKRVMALPGFGKQKAQIFVALLAKQLGVRPEGWEAVVGDYALEGHRSVADVVDAESLQKVRDFKKAAKAKKATTTATTTTATNAPGADGGTAPTAG</sequence>
<reference evidence="3 4" key="2">
    <citation type="submission" date="2020-08" db="EMBL/GenBank/DDBJ databases">
        <title>The Agave Microbiome: Exploring the role of microbial communities in plant adaptations to desert environments.</title>
        <authorList>
            <person name="Partida-Martinez L.P."/>
        </authorList>
    </citation>
    <scope>NUCLEOTIDE SEQUENCE [LARGE SCALE GENOMIC DNA]</scope>
    <source>
        <strain evidence="3 4">AT2.17</strain>
    </source>
</reference>
<dbReference type="InterPro" id="IPR003265">
    <property type="entry name" value="HhH-GPD_domain"/>
</dbReference>
<evidence type="ECO:0000313" key="4">
    <source>
        <dbReference type="Proteomes" id="UP000549911"/>
    </source>
</evidence>
<dbReference type="EMBL" id="JACCBW010000003">
    <property type="protein sequence ID" value="NYE37895.1"/>
    <property type="molecule type" value="Genomic_DNA"/>
</dbReference>
<dbReference type="RefSeq" id="WP_179620543.1">
    <property type="nucleotide sequence ID" value="NZ_JACCBW010000003.1"/>
</dbReference>
<dbReference type="AlphaFoldDB" id="A0A7Y9H4T7"/>
<feature type="region of interest" description="Disordered" evidence="1">
    <location>
        <begin position="184"/>
        <end position="209"/>
    </location>
</feature>
<protein>
    <submittedName>
        <fullName evidence="3">Putative HhH-GPD family protein</fullName>
    </submittedName>
</protein>
<dbReference type="InterPro" id="IPR011257">
    <property type="entry name" value="DNA_glycosylase"/>
</dbReference>
<dbReference type="Proteomes" id="UP000549911">
    <property type="component" value="Unassembled WGS sequence"/>
</dbReference>